<dbReference type="Gene3D" id="1.20.1640.10">
    <property type="entry name" value="Multidrug efflux transporter AcrB transmembrane domain"/>
    <property type="match status" value="1"/>
</dbReference>
<evidence type="ECO:0000259" key="10">
    <source>
        <dbReference type="Pfam" id="PF02355"/>
    </source>
</evidence>
<reference evidence="13 14" key="1">
    <citation type="submission" date="2009-09" db="EMBL/GenBank/DDBJ databases">
        <authorList>
            <person name="Weinstock G."/>
            <person name="Sodergren E."/>
            <person name="Clifton S."/>
            <person name="Fulton L."/>
            <person name="Fulton B."/>
            <person name="Courtney L."/>
            <person name="Fronick C."/>
            <person name="Harrison M."/>
            <person name="Strong C."/>
            <person name="Farmer C."/>
            <person name="Delahaunty K."/>
            <person name="Markovic C."/>
            <person name="Hall O."/>
            <person name="Minx P."/>
            <person name="Tomlinson C."/>
            <person name="Mitreva M."/>
            <person name="Nelson J."/>
            <person name="Hou S."/>
            <person name="Wollam A."/>
            <person name="Pepin K.H."/>
            <person name="Johnson M."/>
            <person name="Bhonagiri V."/>
            <person name="Nash W.E."/>
            <person name="Warren W."/>
            <person name="Chinwalla A."/>
            <person name="Mardis E.R."/>
            <person name="Wilson R.K."/>
        </authorList>
    </citation>
    <scope>NUCLEOTIDE SEQUENCE [LARGE SCALE GENOMIC DNA]</scope>
    <source>
        <strain evidence="14">ATCC 35185 / DSM 20758 / VPI D19B-28</strain>
    </source>
</reference>
<accession>C9LW31</accession>
<evidence type="ECO:0000256" key="2">
    <source>
        <dbReference type="ARBA" id="ARBA00022448"/>
    </source>
</evidence>
<dbReference type="FunFam" id="1.20.1640.10:FF:000004">
    <property type="entry name" value="Protein translocase subunit SecD"/>
    <property type="match status" value="1"/>
</dbReference>
<comment type="function">
    <text evidence="9">Part of the Sec protein translocase complex. Interacts with the SecYEG preprotein conducting channel. SecDF uses the proton motive force (PMF) to complete protein translocation after the ATP-dependent function of SecA.</text>
</comment>
<evidence type="ECO:0000256" key="8">
    <source>
        <dbReference type="ARBA" id="ARBA00023136"/>
    </source>
</evidence>
<dbReference type="NCBIfam" id="TIGR01129">
    <property type="entry name" value="secD"/>
    <property type="match status" value="1"/>
</dbReference>
<dbReference type="STRING" id="546271.Selsp_0759"/>
<keyword evidence="6 9" id="KW-1133">Transmembrane helix</keyword>
<evidence type="ECO:0000256" key="3">
    <source>
        <dbReference type="ARBA" id="ARBA00022475"/>
    </source>
</evidence>
<evidence type="ECO:0000256" key="7">
    <source>
        <dbReference type="ARBA" id="ARBA00023010"/>
    </source>
</evidence>
<dbReference type="InterPro" id="IPR055344">
    <property type="entry name" value="SecD_SecF_C_bact"/>
</dbReference>
<feature type="transmembrane region" description="Helical" evidence="9">
    <location>
        <begin position="340"/>
        <end position="362"/>
    </location>
</feature>
<dbReference type="GO" id="GO:0065002">
    <property type="term" value="P:intracellular protein transmembrane transport"/>
    <property type="evidence" value="ECO:0007669"/>
    <property type="project" value="UniProtKB-UniRule"/>
</dbReference>
<dbReference type="SUPFAM" id="SSF82866">
    <property type="entry name" value="Multidrug efflux transporter AcrB transmembrane domain"/>
    <property type="match status" value="1"/>
</dbReference>
<comment type="similarity">
    <text evidence="9">Belongs to the SecD/SecF family. SecD subfamily.</text>
</comment>
<dbReference type="InterPro" id="IPR022813">
    <property type="entry name" value="SecD/SecF_arch_bac"/>
</dbReference>
<evidence type="ECO:0000313" key="14">
    <source>
        <dbReference type="Proteomes" id="UP000003505"/>
    </source>
</evidence>
<dbReference type="InterPro" id="IPR048631">
    <property type="entry name" value="SecD_1st"/>
</dbReference>
<feature type="transmembrane region" description="Helical" evidence="9">
    <location>
        <begin position="247"/>
        <end position="264"/>
    </location>
</feature>
<evidence type="ECO:0000256" key="5">
    <source>
        <dbReference type="ARBA" id="ARBA00022927"/>
    </source>
</evidence>
<keyword evidence="8 9" id="KW-0472">Membrane</keyword>
<dbReference type="AlphaFoldDB" id="C9LW31"/>
<evidence type="ECO:0000259" key="11">
    <source>
        <dbReference type="Pfam" id="PF21760"/>
    </source>
</evidence>
<dbReference type="HAMAP" id="MF_01463_B">
    <property type="entry name" value="SecD_B"/>
    <property type="match status" value="1"/>
</dbReference>
<dbReference type="OrthoDB" id="9805019at2"/>
<evidence type="ECO:0000313" key="13">
    <source>
        <dbReference type="EMBL" id="EEX76934.1"/>
    </source>
</evidence>
<organism evidence="13 14">
    <name type="scientific">Selenomonas sputigena (strain ATCC 35185 / DSM 20758 / CCUG 44933 / VPI D19B-28)</name>
    <dbReference type="NCBI Taxonomy" id="546271"/>
    <lineage>
        <taxon>Bacteria</taxon>
        <taxon>Bacillati</taxon>
        <taxon>Bacillota</taxon>
        <taxon>Negativicutes</taxon>
        <taxon>Selenomonadales</taxon>
        <taxon>Selenomonadaceae</taxon>
        <taxon>Selenomonas</taxon>
    </lineage>
</organism>
<feature type="domain" description="SecDF P1 head subdomain" evidence="12">
    <location>
        <begin position="128"/>
        <end position="223"/>
    </location>
</feature>
<evidence type="ECO:0000259" key="12">
    <source>
        <dbReference type="Pfam" id="PF22599"/>
    </source>
</evidence>
<feature type="transmembrane region" description="Helical" evidence="9">
    <location>
        <begin position="368"/>
        <end position="392"/>
    </location>
</feature>
<dbReference type="NCBIfam" id="TIGR00916">
    <property type="entry name" value="2A0604s01"/>
    <property type="match status" value="1"/>
</dbReference>
<dbReference type="eggNOG" id="COG0342">
    <property type="taxonomic scope" value="Bacteria"/>
</dbReference>
<evidence type="ECO:0000256" key="6">
    <source>
        <dbReference type="ARBA" id="ARBA00022989"/>
    </source>
</evidence>
<comment type="subcellular location">
    <subcellularLocation>
        <location evidence="1 9">Cell membrane</location>
        <topology evidence="1 9">Multi-pass membrane protein</topology>
    </subcellularLocation>
</comment>
<comment type="caution">
    <text evidence="13">The sequence shown here is derived from an EMBL/GenBank/DDBJ whole genome shotgun (WGS) entry which is preliminary data.</text>
</comment>
<feature type="domain" description="Protein translocase subunit SecDF P1" evidence="11">
    <location>
        <begin position="68"/>
        <end position="126"/>
    </location>
</feature>
<dbReference type="EMBL" id="ACKP02000039">
    <property type="protein sequence ID" value="EEX76934.1"/>
    <property type="molecule type" value="Genomic_DNA"/>
</dbReference>
<evidence type="ECO:0000256" key="9">
    <source>
        <dbReference type="HAMAP-Rule" id="MF_01463"/>
    </source>
</evidence>
<comment type="caution">
    <text evidence="9">Lacks conserved residue(s) required for the propagation of feature annotation.</text>
</comment>
<keyword evidence="3 9" id="KW-1003">Cell membrane</keyword>
<protein>
    <recommendedName>
        <fullName evidence="9">Protein translocase subunit SecD</fullName>
    </recommendedName>
</protein>
<dbReference type="GO" id="GO:0006605">
    <property type="term" value="P:protein targeting"/>
    <property type="evidence" value="ECO:0007669"/>
    <property type="project" value="UniProtKB-UniRule"/>
</dbReference>
<dbReference type="InterPro" id="IPR005791">
    <property type="entry name" value="SecD"/>
</dbReference>
<dbReference type="GO" id="GO:0015450">
    <property type="term" value="F:protein-transporting ATPase activity"/>
    <property type="evidence" value="ECO:0007669"/>
    <property type="project" value="InterPro"/>
</dbReference>
<keyword evidence="5 9" id="KW-0653">Protein transport</keyword>
<comment type="subunit">
    <text evidence="9">Forms a complex with SecF. Part of the essential Sec protein translocation apparatus which comprises SecA, SecYEG and auxiliary proteins SecDF. Other proteins may also be involved.</text>
</comment>
<dbReference type="PANTHER" id="PTHR30081:SF1">
    <property type="entry name" value="PROTEIN TRANSLOCASE SUBUNIT SECD"/>
    <property type="match status" value="1"/>
</dbReference>
<name>C9LW31_SELS3</name>
<dbReference type="Pfam" id="PF22599">
    <property type="entry name" value="SecDF_P1_head"/>
    <property type="match status" value="1"/>
</dbReference>
<dbReference type="InterPro" id="IPR054384">
    <property type="entry name" value="SecDF_P1_head"/>
</dbReference>
<dbReference type="Pfam" id="PF21760">
    <property type="entry name" value="SecD_1st"/>
    <property type="match status" value="1"/>
</dbReference>
<dbReference type="InterPro" id="IPR048634">
    <property type="entry name" value="SecD_SecF_C"/>
</dbReference>
<dbReference type="GO" id="GO:0043952">
    <property type="term" value="P:protein transport by the Sec complex"/>
    <property type="evidence" value="ECO:0007669"/>
    <property type="project" value="UniProtKB-UniRule"/>
</dbReference>
<proteinExistence type="inferred from homology"/>
<dbReference type="Proteomes" id="UP000003505">
    <property type="component" value="Unassembled WGS sequence"/>
</dbReference>
<feature type="transmembrane region" description="Helical" evidence="9">
    <location>
        <begin position="12"/>
        <end position="32"/>
    </location>
</feature>
<dbReference type="GO" id="GO:0005886">
    <property type="term" value="C:plasma membrane"/>
    <property type="evidence" value="ECO:0007669"/>
    <property type="project" value="UniProtKB-SubCell"/>
</dbReference>
<dbReference type="PANTHER" id="PTHR30081">
    <property type="entry name" value="PROTEIN-EXPORT MEMBRANE PROTEIN SEC"/>
    <property type="match status" value="1"/>
</dbReference>
<dbReference type="Pfam" id="PF02355">
    <property type="entry name" value="SecD_SecF_C"/>
    <property type="match status" value="1"/>
</dbReference>
<evidence type="ECO:0000256" key="4">
    <source>
        <dbReference type="ARBA" id="ARBA00022692"/>
    </source>
</evidence>
<sequence>MYQRRWENLRQDALLKLIAVIAVIVGVFFAFVSPLANSIRQGLDLQGGTHVVLEAVDTPEAQVNDDAMQRVVKIMEKRVNELGLTEPLIQRQGERRIIIELPGIKDPDSAIKTIGKTAMLEFKDEDGNTVMTGTDLKNAQDARNQQNQYVVNLEFSDEGAKKFADLTTKNVGRRIAILLDGEVLTNPNVREPITGGRAEITGQESQEEAHRIAMLLRSGALPVKVNIIETRTVGPTLGQDSKDKSEFAFVIGISAVLVFMILFYRLSGLIADLSLMAYVILLLFLLKMLDATLTLPGVAGIILSIGMAVDANVLIFEHFKEEFRLGKTLRLSMEAGFKRAFTTIFDSNITTIIAALVLFFFGTGTIKGFAITLGLGVVLSMLTAITLTQYMLKLLIASNICKNPAVYGATGLTGGSGVKKDA</sequence>
<keyword evidence="2 9" id="KW-0813">Transport</keyword>
<dbReference type="RefSeq" id="WP_006192976.1">
    <property type="nucleotide sequence ID" value="NC_015437.1"/>
</dbReference>
<evidence type="ECO:0000256" key="1">
    <source>
        <dbReference type="ARBA" id="ARBA00004651"/>
    </source>
</evidence>
<dbReference type="Gene3D" id="3.30.70.3220">
    <property type="match status" value="1"/>
</dbReference>
<keyword evidence="7 9" id="KW-0811">Translocation</keyword>
<feature type="domain" description="Protein export membrane protein SecD/SecF C-terminal" evidence="10">
    <location>
        <begin position="224"/>
        <end position="394"/>
    </location>
</feature>
<keyword evidence="4 9" id="KW-0812">Transmembrane</keyword>
<gene>
    <name evidence="9 13" type="primary">secD</name>
    <name evidence="13" type="ORF">SELSPUOL_01683</name>
</gene>